<keyword evidence="3" id="KW-1185">Reference proteome</keyword>
<dbReference type="InParanoid" id="E4ZFT4"/>
<protein>
    <submittedName>
        <fullName evidence="2">Uncharacterized protein</fullName>
    </submittedName>
</protein>
<dbReference type="AlphaFoldDB" id="E4ZFT4"/>
<dbReference type="HOGENOM" id="CLU_3087651_0_0_1"/>
<reference evidence="3" key="1">
    <citation type="journal article" date="2011" name="Nat. Commun.">
        <title>Effector diversification within compartments of the Leptosphaeria maculans genome affected by Repeat-Induced Point mutations.</title>
        <authorList>
            <person name="Rouxel T."/>
            <person name="Grandaubert J."/>
            <person name="Hane J.K."/>
            <person name="Hoede C."/>
            <person name="van de Wouw A.P."/>
            <person name="Couloux A."/>
            <person name="Dominguez V."/>
            <person name="Anthouard V."/>
            <person name="Bally P."/>
            <person name="Bourras S."/>
            <person name="Cozijnsen A.J."/>
            <person name="Ciuffetti L.M."/>
            <person name="Degrave A."/>
            <person name="Dilmaghani A."/>
            <person name="Duret L."/>
            <person name="Fudal I."/>
            <person name="Goodwin S.B."/>
            <person name="Gout L."/>
            <person name="Glaser N."/>
            <person name="Linglin J."/>
            <person name="Kema G.H.J."/>
            <person name="Lapalu N."/>
            <person name="Lawrence C.B."/>
            <person name="May K."/>
            <person name="Meyer M."/>
            <person name="Ollivier B."/>
            <person name="Poulain J."/>
            <person name="Schoch C.L."/>
            <person name="Simon A."/>
            <person name="Spatafora J.W."/>
            <person name="Stachowiak A."/>
            <person name="Turgeon B.G."/>
            <person name="Tyler B.M."/>
            <person name="Vincent D."/>
            <person name="Weissenbach J."/>
            <person name="Amselem J."/>
            <person name="Quesneville H."/>
            <person name="Oliver R.P."/>
            <person name="Wincker P."/>
            <person name="Balesdent M.-H."/>
            <person name="Howlett B.J."/>
        </authorList>
    </citation>
    <scope>NUCLEOTIDE SEQUENCE [LARGE SCALE GENOMIC DNA]</scope>
    <source>
        <strain evidence="3">JN3 / isolate v23.1.3 / race Av1-4-5-6-7-8</strain>
    </source>
</reference>
<dbReference type="VEuPathDB" id="FungiDB:LEMA_uP062800.1"/>
<dbReference type="EMBL" id="FP929064">
    <property type="protein sequence ID" value="CBX90154.1"/>
    <property type="molecule type" value="Genomic_DNA"/>
</dbReference>
<evidence type="ECO:0000256" key="1">
    <source>
        <dbReference type="SAM" id="MobiDB-lite"/>
    </source>
</evidence>
<evidence type="ECO:0000313" key="2">
    <source>
        <dbReference type="EMBL" id="CBX90154.1"/>
    </source>
</evidence>
<organism evidence="2 3">
    <name type="scientific">Leptosphaeria maculans (strain JN3 / isolate v23.1.3 / race Av1-4-5-6-7-8)</name>
    <name type="common">Blackleg fungus</name>
    <name type="synonym">Phoma lingam</name>
    <dbReference type="NCBI Taxonomy" id="985895"/>
    <lineage>
        <taxon>Eukaryota</taxon>
        <taxon>Fungi</taxon>
        <taxon>Dikarya</taxon>
        <taxon>Ascomycota</taxon>
        <taxon>Pezizomycotina</taxon>
        <taxon>Dothideomycetes</taxon>
        <taxon>Pleosporomycetidae</taxon>
        <taxon>Pleosporales</taxon>
        <taxon>Pleosporineae</taxon>
        <taxon>Leptosphaeriaceae</taxon>
        <taxon>Plenodomus</taxon>
        <taxon>Plenodomus lingam/Leptosphaeria maculans species complex</taxon>
    </lineage>
</organism>
<gene>
    <name evidence="2" type="ORF">LEMA_uP062800.1</name>
</gene>
<evidence type="ECO:0000313" key="3">
    <source>
        <dbReference type="Proteomes" id="UP000002668"/>
    </source>
</evidence>
<sequence>MPQPAAAQESRSKPYDHRETRGSLGEDGGVRGWWCTRMEYNVHVYRMLYRVP</sequence>
<feature type="region of interest" description="Disordered" evidence="1">
    <location>
        <begin position="1"/>
        <end position="28"/>
    </location>
</feature>
<proteinExistence type="predicted"/>
<dbReference type="Proteomes" id="UP000002668">
    <property type="component" value="Genome"/>
</dbReference>
<accession>E4ZFT4</accession>
<feature type="compositionally biased region" description="Basic and acidic residues" evidence="1">
    <location>
        <begin position="10"/>
        <end position="21"/>
    </location>
</feature>
<name>E4ZFT4_LEPMJ</name>